<protein>
    <submittedName>
        <fullName evidence="1">Uncharacterized protein</fullName>
    </submittedName>
</protein>
<dbReference type="Proteomes" id="UP000057938">
    <property type="component" value="Chromosome"/>
</dbReference>
<dbReference type="EMBL" id="CP012669">
    <property type="protein sequence ID" value="ALE17286.1"/>
    <property type="molecule type" value="Genomic_DNA"/>
</dbReference>
<gene>
    <name evidence="1" type="ORF">AMC99_01998</name>
</gene>
<accession>A0A0M3TAS5</accession>
<organism evidence="1 2">
    <name type="scientific">Altererythrobacter epoxidivorans</name>
    <dbReference type="NCBI Taxonomy" id="361183"/>
    <lineage>
        <taxon>Bacteria</taxon>
        <taxon>Pseudomonadati</taxon>
        <taxon>Pseudomonadota</taxon>
        <taxon>Alphaproteobacteria</taxon>
        <taxon>Sphingomonadales</taxon>
        <taxon>Erythrobacteraceae</taxon>
        <taxon>Altererythrobacter</taxon>
    </lineage>
</organism>
<name>A0A0M3TAS5_9SPHN</name>
<keyword evidence="2" id="KW-1185">Reference proteome</keyword>
<dbReference type="STRING" id="361183.AMC99_01998"/>
<proteinExistence type="predicted"/>
<sequence>MATGAAHAETVPSADPITFLGVNATLPEASIRNALAAQGYKCSVRDEAIDRLAKMICSKRTGDNLLVTGAGAFATVTYRRQSGEIELNCLAIADGLGETDAGACRDFKGGPHHPRTVVTRLARQGVFRQNHARKRTGENSACFTSAIGDTVCVNENKQYNQTVMVMSRPG</sequence>
<evidence type="ECO:0000313" key="1">
    <source>
        <dbReference type="EMBL" id="ALE17286.1"/>
    </source>
</evidence>
<dbReference type="AlphaFoldDB" id="A0A0M3TAS5"/>
<dbReference type="RefSeq" id="WP_061926054.1">
    <property type="nucleotide sequence ID" value="NZ_CP012669.1"/>
</dbReference>
<reference evidence="1 2" key="1">
    <citation type="submission" date="2015-09" db="EMBL/GenBank/DDBJ databases">
        <title>Complete genome sequence of a benzo[a]pyrene-degrading bacterium Altererythrobacter epoxidivorans CGMCC 1.7731T.</title>
        <authorList>
            <person name="Li Z."/>
            <person name="Cheng H."/>
            <person name="Huo Y."/>
            <person name="Xu X."/>
        </authorList>
    </citation>
    <scope>NUCLEOTIDE SEQUENCE [LARGE SCALE GENOMIC DNA]</scope>
    <source>
        <strain evidence="1 2">CGMCC 1.7731</strain>
    </source>
</reference>
<dbReference type="KEGG" id="aep:AMC99_01998"/>
<dbReference type="PATRIC" id="fig|361183.4.peg.1969"/>
<evidence type="ECO:0000313" key="2">
    <source>
        <dbReference type="Proteomes" id="UP000057938"/>
    </source>
</evidence>